<sequence>MLGSFQDDKMNELPVFAACGLVDIKSFRTGITNSLAGQVNIGDGCGNYAFSLPKFFLSLPIAGATVVVLLEDQSARGYGESLQQQEALIVAERSVDRRDLKRGLNEKMIMKWAAEVMFFLDSLRPLPKACISHHRRTLPTGPPFKSPRIWH</sequence>
<comment type="caution">
    <text evidence="1">The sequence shown here is derived from an EMBL/GenBank/DDBJ whole genome shotgun (WGS) entry which is preliminary data.</text>
</comment>
<accession>A0ACB8VGP9</accession>
<protein>
    <submittedName>
        <fullName evidence="1">Uncharacterized protein</fullName>
    </submittedName>
</protein>
<proteinExistence type="predicted"/>
<gene>
    <name evidence="1" type="ORF">L3Q82_004636</name>
</gene>
<evidence type="ECO:0000313" key="1">
    <source>
        <dbReference type="EMBL" id="KAI3354830.1"/>
    </source>
</evidence>
<evidence type="ECO:0000313" key="2">
    <source>
        <dbReference type="Proteomes" id="UP000831701"/>
    </source>
</evidence>
<dbReference type="Proteomes" id="UP000831701">
    <property type="component" value="Chromosome 21"/>
</dbReference>
<keyword evidence="2" id="KW-1185">Reference proteome</keyword>
<organism evidence="1 2">
    <name type="scientific">Scortum barcoo</name>
    <name type="common">barcoo grunter</name>
    <dbReference type="NCBI Taxonomy" id="214431"/>
    <lineage>
        <taxon>Eukaryota</taxon>
        <taxon>Metazoa</taxon>
        <taxon>Chordata</taxon>
        <taxon>Craniata</taxon>
        <taxon>Vertebrata</taxon>
        <taxon>Euteleostomi</taxon>
        <taxon>Actinopterygii</taxon>
        <taxon>Neopterygii</taxon>
        <taxon>Teleostei</taxon>
        <taxon>Neoteleostei</taxon>
        <taxon>Acanthomorphata</taxon>
        <taxon>Eupercaria</taxon>
        <taxon>Centrarchiformes</taxon>
        <taxon>Terapontoidei</taxon>
        <taxon>Terapontidae</taxon>
        <taxon>Scortum</taxon>
    </lineage>
</organism>
<name>A0ACB8VGP9_9TELE</name>
<dbReference type="EMBL" id="CM041551">
    <property type="protein sequence ID" value="KAI3354830.1"/>
    <property type="molecule type" value="Genomic_DNA"/>
</dbReference>
<reference evidence="1" key="1">
    <citation type="submission" date="2022-04" db="EMBL/GenBank/DDBJ databases">
        <title>Jade perch genome.</title>
        <authorList>
            <person name="Chao B."/>
        </authorList>
    </citation>
    <scope>NUCLEOTIDE SEQUENCE</scope>
    <source>
        <strain evidence="1">CB-2022</strain>
    </source>
</reference>